<dbReference type="InterPro" id="IPR050300">
    <property type="entry name" value="GDXG_lipolytic_enzyme"/>
</dbReference>
<evidence type="ECO:0000313" key="4">
    <source>
        <dbReference type="Proteomes" id="UP000245956"/>
    </source>
</evidence>
<dbReference type="PANTHER" id="PTHR48081:SF7">
    <property type="entry name" value="ALPHA_BETA HYDROLASE FOLD-3 DOMAIN-CONTAINING PROTEIN"/>
    <property type="match status" value="1"/>
</dbReference>
<accession>A0A2U3E9X3</accession>
<evidence type="ECO:0000313" key="3">
    <source>
        <dbReference type="EMBL" id="PWI71294.1"/>
    </source>
</evidence>
<dbReference type="Proteomes" id="UP000245956">
    <property type="component" value="Unassembled WGS sequence"/>
</dbReference>
<dbReference type="EMBL" id="LCWV01000007">
    <property type="protein sequence ID" value="PWI71294.1"/>
    <property type="molecule type" value="Genomic_DNA"/>
</dbReference>
<dbReference type="GO" id="GO:0016787">
    <property type="term" value="F:hydrolase activity"/>
    <property type="evidence" value="ECO:0007669"/>
    <property type="project" value="UniProtKB-KW"/>
</dbReference>
<name>A0A2U3E9X3_PURLI</name>
<keyword evidence="1" id="KW-0378">Hydrolase</keyword>
<dbReference type="Gene3D" id="3.40.50.1820">
    <property type="entry name" value="alpha/beta hydrolase"/>
    <property type="match status" value="1"/>
</dbReference>
<evidence type="ECO:0000259" key="2">
    <source>
        <dbReference type="Pfam" id="PF07859"/>
    </source>
</evidence>
<gene>
    <name evidence="3" type="ORF">PCL_11388</name>
</gene>
<protein>
    <recommendedName>
        <fullName evidence="2">Alpha/beta hydrolase fold-3 domain-containing protein</fullName>
    </recommendedName>
</protein>
<dbReference type="SUPFAM" id="SSF53474">
    <property type="entry name" value="alpha/beta-Hydrolases"/>
    <property type="match status" value="1"/>
</dbReference>
<evidence type="ECO:0000256" key="1">
    <source>
        <dbReference type="ARBA" id="ARBA00022801"/>
    </source>
</evidence>
<dbReference type="Pfam" id="PF07859">
    <property type="entry name" value="Abhydrolase_3"/>
    <property type="match status" value="1"/>
</dbReference>
<sequence>MDFEDPQQLLIANKLARKAYLDSVLTVSISATQAATTKDRPVTGPIWVSKFALPKVKENNSQDLVLNLVDEANDGNVPYQRPEAEALRFEWVGHRANVAKDAPEPSMSELDKFDRLDDETTSPLTVLYIFGGLGSSVHTEPLGNTYERLMVHDCRFNSPPGYRRLVGQLAQKTGAKVLMVHQRLAPQNPFPAALLDVFQAYLTLLAPPFKAPHGPVPASSIVIAADSSGAALALSLLQVILRLNRRNTTANFHGQEVQVEIPAGITLLSPWGDLSNSLPSHDRNPLNDIYQFPPVEDLPYLRKEFPTCAAWPANPPRVNLYCHHEMFIHPLVSPAAAEDWSGSCPMWIASGEEQCIDAAAFLAQRVHSQGVSVTFYEYQGMPHTFPLIFRQAPQTRKCLDDWAKAIVSFGKQEKPRSSAFFVHAKGVRAEPRDITSLSPFSRDEVLDTMKKKILMYKVPAWHCREQASL</sequence>
<dbReference type="InterPro" id="IPR013094">
    <property type="entry name" value="AB_hydrolase_3"/>
</dbReference>
<comment type="caution">
    <text evidence="3">The sequence shown here is derived from an EMBL/GenBank/DDBJ whole genome shotgun (WGS) entry which is preliminary data.</text>
</comment>
<dbReference type="PANTHER" id="PTHR48081">
    <property type="entry name" value="AB HYDROLASE SUPERFAMILY PROTEIN C4A8.06C"/>
    <property type="match status" value="1"/>
</dbReference>
<feature type="domain" description="Alpha/beta hydrolase fold-3" evidence="2">
    <location>
        <begin position="158"/>
        <end position="386"/>
    </location>
</feature>
<proteinExistence type="predicted"/>
<reference evidence="3 4" key="1">
    <citation type="journal article" date="2016" name="Front. Microbiol.">
        <title>Genome and transcriptome sequences reveal the specific parasitism of the nematophagous Purpureocillium lilacinum 36-1.</title>
        <authorList>
            <person name="Xie J."/>
            <person name="Li S."/>
            <person name="Mo C."/>
            <person name="Xiao X."/>
            <person name="Peng D."/>
            <person name="Wang G."/>
            <person name="Xiao Y."/>
        </authorList>
    </citation>
    <scope>NUCLEOTIDE SEQUENCE [LARGE SCALE GENOMIC DNA]</scope>
    <source>
        <strain evidence="3 4">36-1</strain>
    </source>
</reference>
<dbReference type="AlphaFoldDB" id="A0A2U3E9X3"/>
<dbReference type="InterPro" id="IPR029058">
    <property type="entry name" value="AB_hydrolase_fold"/>
</dbReference>
<organism evidence="3 4">
    <name type="scientific">Purpureocillium lilacinum</name>
    <name type="common">Paecilomyces lilacinus</name>
    <dbReference type="NCBI Taxonomy" id="33203"/>
    <lineage>
        <taxon>Eukaryota</taxon>
        <taxon>Fungi</taxon>
        <taxon>Dikarya</taxon>
        <taxon>Ascomycota</taxon>
        <taxon>Pezizomycotina</taxon>
        <taxon>Sordariomycetes</taxon>
        <taxon>Hypocreomycetidae</taxon>
        <taxon>Hypocreales</taxon>
        <taxon>Ophiocordycipitaceae</taxon>
        <taxon>Purpureocillium</taxon>
    </lineage>
</organism>